<sequence>MRTSVSYKTKQRESIWNYLEQNKDRHVMVDDVVEYLKDQGTSVGKSTVYRYLEKLVEEGLCRKYFLEEGKGACFQLSGDDGSCHRHYHLKCVVCGQLLHVECSYLDEVEAHILAKHQFHIDSSKTVLYGVCGRCAEQRRKEESL</sequence>
<comment type="cofactor">
    <cofactor evidence="7">
        <name>Zn(2+)</name>
        <dbReference type="ChEBI" id="CHEBI:29105"/>
    </cofactor>
    <text evidence="7">Binds 1 zinc ion per subunit.</text>
</comment>
<dbReference type="Gene3D" id="1.10.10.10">
    <property type="entry name" value="Winged helix-like DNA-binding domain superfamily/Winged helix DNA-binding domain"/>
    <property type="match status" value="1"/>
</dbReference>
<dbReference type="InterPro" id="IPR002481">
    <property type="entry name" value="FUR"/>
</dbReference>
<dbReference type="SUPFAM" id="SSF46785">
    <property type="entry name" value="Winged helix' DNA-binding domain"/>
    <property type="match status" value="1"/>
</dbReference>
<keyword evidence="4" id="KW-0805">Transcription regulation</keyword>
<dbReference type="GO" id="GO:0000976">
    <property type="term" value="F:transcription cis-regulatory region binding"/>
    <property type="evidence" value="ECO:0007669"/>
    <property type="project" value="TreeGrafter"/>
</dbReference>
<evidence type="ECO:0000256" key="3">
    <source>
        <dbReference type="ARBA" id="ARBA00022833"/>
    </source>
</evidence>
<keyword evidence="2" id="KW-0678">Repressor</keyword>
<evidence type="ECO:0000256" key="1">
    <source>
        <dbReference type="ARBA" id="ARBA00007957"/>
    </source>
</evidence>
<dbReference type="Pfam" id="PF01475">
    <property type="entry name" value="FUR"/>
    <property type="match status" value="1"/>
</dbReference>
<dbReference type="InterPro" id="IPR036390">
    <property type="entry name" value="WH_DNA-bd_sf"/>
</dbReference>
<dbReference type="PANTHER" id="PTHR33202">
    <property type="entry name" value="ZINC UPTAKE REGULATION PROTEIN"/>
    <property type="match status" value="1"/>
</dbReference>
<keyword evidence="9" id="KW-1185">Reference proteome</keyword>
<name>A0A926ED98_9FIRM</name>
<evidence type="ECO:0000313" key="8">
    <source>
        <dbReference type="EMBL" id="MBC8570006.1"/>
    </source>
</evidence>
<dbReference type="EMBL" id="JACRTC010000002">
    <property type="protein sequence ID" value="MBC8570006.1"/>
    <property type="molecule type" value="Genomic_DNA"/>
</dbReference>
<proteinExistence type="inferred from homology"/>
<keyword evidence="7" id="KW-0479">Metal-binding</keyword>
<dbReference type="InterPro" id="IPR036388">
    <property type="entry name" value="WH-like_DNA-bd_sf"/>
</dbReference>
<evidence type="ECO:0000256" key="5">
    <source>
        <dbReference type="ARBA" id="ARBA00023125"/>
    </source>
</evidence>
<evidence type="ECO:0000313" key="9">
    <source>
        <dbReference type="Proteomes" id="UP000660861"/>
    </source>
</evidence>
<evidence type="ECO:0000256" key="4">
    <source>
        <dbReference type="ARBA" id="ARBA00023015"/>
    </source>
</evidence>
<feature type="binding site" evidence="7">
    <location>
        <position position="134"/>
    </location>
    <ligand>
        <name>Zn(2+)</name>
        <dbReference type="ChEBI" id="CHEBI:29105"/>
    </ligand>
</feature>
<gene>
    <name evidence="8" type="ORF">H8709_04105</name>
</gene>
<dbReference type="GO" id="GO:0045892">
    <property type="term" value="P:negative regulation of DNA-templated transcription"/>
    <property type="evidence" value="ECO:0007669"/>
    <property type="project" value="TreeGrafter"/>
</dbReference>
<comment type="similarity">
    <text evidence="1">Belongs to the Fur family.</text>
</comment>
<dbReference type="Gene3D" id="3.30.1490.190">
    <property type="match status" value="1"/>
</dbReference>
<protein>
    <submittedName>
        <fullName evidence="8">Transcriptional repressor</fullName>
    </submittedName>
</protein>
<comment type="caution">
    <text evidence="8">The sequence shown here is derived from an EMBL/GenBank/DDBJ whole genome shotgun (WGS) entry which is preliminary data.</text>
</comment>
<keyword evidence="3 7" id="KW-0862">Zinc</keyword>
<dbReference type="PANTHER" id="PTHR33202:SF7">
    <property type="entry name" value="FERRIC UPTAKE REGULATION PROTEIN"/>
    <property type="match status" value="1"/>
</dbReference>
<evidence type="ECO:0000256" key="2">
    <source>
        <dbReference type="ARBA" id="ARBA00022491"/>
    </source>
</evidence>
<evidence type="ECO:0000256" key="7">
    <source>
        <dbReference type="PIRSR" id="PIRSR602481-1"/>
    </source>
</evidence>
<dbReference type="Proteomes" id="UP000660861">
    <property type="component" value="Unassembled WGS sequence"/>
</dbReference>
<feature type="binding site" evidence="7">
    <location>
        <position position="94"/>
    </location>
    <ligand>
        <name>Zn(2+)</name>
        <dbReference type="ChEBI" id="CHEBI:29105"/>
    </ligand>
</feature>
<evidence type="ECO:0000256" key="6">
    <source>
        <dbReference type="ARBA" id="ARBA00023163"/>
    </source>
</evidence>
<dbReference type="GO" id="GO:1900376">
    <property type="term" value="P:regulation of secondary metabolite biosynthetic process"/>
    <property type="evidence" value="ECO:0007669"/>
    <property type="project" value="TreeGrafter"/>
</dbReference>
<dbReference type="AlphaFoldDB" id="A0A926ED98"/>
<feature type="binding site" evidence="7">
    <location>
        <position position="91"/>
    </location>
    <ligand>
        <name>Zn(2+)</name>
        <dbReference type="ChEBI" id="CHEBI:29105"/>
    </ligand>
</feature>
<reference evidence="8" key="1">
    <citation type="submission" date="2020-08" db="EMBL/GenBank/DDBJ databases">
        <title>Genome public.</title>
        <authorList>
            <person name="Liu C."/>
            <person name="Sun Q."/>
        </authorList>
    </citation>
    <scope>NUCLEOTIDE SEQUENCE</scope>
    <source>
        <strain evidence="8">NSJ-54</strain>
    </source>
</reference>
<keyword evidence="6" id="KW-0804">Transcription</keyword>
<feature type="binding site" evidence="7">
    <location>
        <position position="131"/>
    </location>
    <ligand>
        <name>Zn(2+)</name>
        <dbReference type="ChEBI" id="CHEBI:29105"/>
    </ligand>
</feature>
<dbReference type="GO" id="GO:0008270">
    <property type="term" value="F:zinc ion binding"/>
    <property type="evidence" value="ECO:0007669"/>
    <property type="project" value="TreeGrafter"/>
</dbReference>
<accession>A0A926ED98</accession>
<dbReference type="InterPro" id="IPR043135">
    <property type="entry name" value="Fur_C"/>
</dbReference>
<organism evidence="8 9">
    <name type="scientific">Zongyangia hominis</name>
    <dbReference type="NCBI Taxonomy" id="2763677"/>
    <lineage>
        <taxon>Bacteria</taxon>
        <taxon>Bacillati</taxon>
        <taxon>Bacillota</taxon>
        <taxon>Clostridia</taxon>
        <taxon>Eubacteriales</taxon>
        <taxon>Oscillospiraceae</taxon>
        <taxon>Zongyangia</taxon>
    </lineage>
</organism>
<dbReference type="GO" id="GO:0003700">
    <property type="term" value="F:DNA-binding transcription factor activity"/>
    <property type="evidence" value="ECO:0007669"/>
    <property type="project" value="InterPro"/>
</dbReference>
<dbReference type="CDD" id="cd07153">
    <property type="entry name" value="Fur_like"/>
    <property type="match status" value="1"/>
</dbReference>
<keyword evidence="5" id="KW-0238">DNA-binding</keyword>